<evidence type="ECO:0000313" key="4">
    <source>
        <dbReference type="Proteomes" id="UP000450161"/>
    </source>
</evidence>
<sequence length="359" mass="41977">MMKRVVFLFPHPTAGPTGGYKVVYEYANRLAEEGYQVGIVYSGSIYWSRKSLFHKITCCIRYIQKYLQGYSCRSWFALDERVQEHFTFSLNQRHVPKADIYVATSPYTAYYLNEYDDSSKKFYFIQGYENWGEGLKAILHDTYHYPIQKIVIARWLQGMLKKQFHEESIWIPNGFDFSKFRKTIAVEKKNPFMVTMLYHQMELKDCAMGFRALETVRQHFKDLRVSLFGVPERPKDLPDWFDYYKQPSDELHNTLNNEAAIFIGTSKEEGWGLTVGEAMMCGQAVCCTDNAGYQEMAIDGETALVSPVGDSETMANNIIRLIEDEELRYRIANNGYQCIQRFTWEESYHKLKTLFESCD</sequence>
<dbReference type="PANTHER" id="PTHR46401:SF2">
    <property type="entry name" value="GLYCOSYLTRANSFERASE WBBK-RELATED"/>
    <property type="match status" value="1"/>
</dbReference>
<dbReference type="SUPFAM" id="SSF53756">
    <property type="entry name" value="UDP-Glycosyltransferase/glycogen phosphorylase"/>
    <property type="match status" value="1"/>
</dbReference>
<name>A0A6I2TYY3_9BACT</name>
<dbReference type="AlphaFoldDB" id="A0A6I2TYY3"/>
<proteinExistence type="predicted"/>
<evidence type="ECO:0000256" key="1">
    <source>
        <dbReference type="ARBA" id="ARBA00022679"/>
    </source>
</evidence>
<evidence type="ECO:0000313" key="3">
    <source>
        <dbReference type="EMBL" id="MST76709.1"/>
    </source>
</evidence>
<feature type="domain" description="Glycosyl transferase family 1" evidence="2">
    <location>
        <begin position="246"/>
        <end position="337"/>
    </location>
</feature>
<reference evidence="3 4" key="1">
    <citation type="submission" date="2019-08" db="EMBL/GenBank/DDBJ databases">
        <title>In-depth cultivation of the pig gut microbiome towards novel bacterial diversity and tailored functional studies.</title>
        <authorList>
            <person name="Wylensek D."/>
            <person name="Hitch T.C.A."/>
            <person name="Clavel T."/>
        </authorList>
    </citation>
    <scope>NUCLEOTIDE SEQUENCE [LARGE SCALE GENOMIC DNA]</scope>
    <source>
        <strain evidence="3 4">LKV-178-WT-2C</strain>
    </source>
</reference>
<dbReference type="Gene3D" id="3.40.50.11090">
    <property type="match status" value="1"/>
</dbReference>
<gene>
    <name evidence="3" type="ORF">FYJ72_03165</name>
</gene>
<dbReference type="EMBL" id="VUNF01000003">
    <property type="protein sequence ID" value="MST76709.1"/>
    <property type="molecule type" value="Genomic_DNA"/>
</dbReference>
<accession>A0A6I2TYY3</accession>
<dbReference type="InterPro" id="IPR001296">
    <property type="entry name" value="Glyco_trans_1"/>
</dbReference>
<dbReference type="Proteomes" id="UP000450161">
    <property type="component" value="Unassembled WGS sequence"/>
</dbReference>
<dbReference type="CDD" id="cd03801">
    <property type="entry name" value="GT4_PimA-like"/>
    <property type="match status" value="1"/>
</dbReference>
<dbReference type="Gene3D" id="3.40.50.2000">
    <property type="entry name" value="Glycogen Phosphorylase B"/>
    <property type="match status" value="1"/>
</dbReference>
<dbReference type="GO" id="GO:0016757">
    <property type="term" value="F:glycosyltransferase activity"/>
    <property type="evidence" value="ECO:0007669"/>
    <property type="project" value="InterPro"/>
</dbReference>
<dbReference type="GO" id="GO:0009103">
    <property type="term" value="P:lipopolysaccharide biosynthetic process"/>
    <property type="evidence" value="ECO:0007669"/>
    <property type="project" value="TreeGrafter"/>
</dbReference>
<organism evidence="3 4">
    <name type="scientific">Segatella copri</name>
    <dbReference type="NCBI Taxonomy" id="165179"/>
    <lineage>
        <taxon>Bacteria</taxon>
        <taxon>Pseudomonadati</taxon>
        <taxon>Bacteroidota</taxon>
        <taxon>Bacteroidia</taxon>
        <taxon>Bacteroidales</taxon>
        <taxon>Prevotellaceae</taxon>
        <taxon>Segatella</taxon>
    </lineage>
</organism>
<protein>
    <submittedName>
        <fullName evidence="3">Glycosyltransferase family 4 protein</fullName>
    </submittedName>
</protein>
<evidence type="ECO:0000259" key="2">
    <source>
        <dbReference type="Pfam" id="PF00534"/>
    </source>
</evidence>
<dbReference type="PANTHER" id="PTHR46401">
    <property type="entry name" value="GLYCOSYLTRANSFERASE WBBK-RELATED"/>
    <property type="match status" value="1"/>
</dbReference>
<keyword evidence="1 3" id="KW-0808">Transferase</keyword>
<comment type="caution">
    <text evidence="3">The sequence shown here is derived from an EMBL/GenBank/DDBJ whole genome shotgun (WGS) entry which is preliminary data.</text>
</comment>
<dbReference type="Pfam" id="PF00534">
    <property type="entry name" value="Glycos_transf_1"/>
    <property type="match status" value="1"/>
</dbReference>